<evidence type="ECO:0000313" key="3">
    <source>
        <dbReference type="EMBL" id="REC52837.1"/>
    </source>
</evidence>
<dbReference type="Proteomes" id="UP000256924">
    <property type="component" value="Unassembled WGS sequence"/>
</dbReference>
<dbReference type="SMART" id="SM00028">
    <property type="entry name" value="TPR"/>
    <property type="match status" value="2"/>
</dbReference>
<keyword evidence="2" id="KW-1133">Transmembrane helix</keyword>
<dbReference type="InterPro" id="IPR019734">
    <property type="entry name" value="TPR_rpt"/>
</dbReference>
<keyword evidence="4" id="KW-1185">Reference proteome</keyword>
<feature type="transmembrane region" description="Helical" evidence="2">
    <location>
        <begin position="412"/>
        <end position="434"/>
    </location>
</feature>
<dbReference type="InterPro" id="IPR036890">
    <property type="entry name" value="HATPase_C_sf"/>
</dbReference>
<keyword evidence="2" id="KW-0472">Membrane</keyword>
<sequence length="667" mass="79242">MMKNYFFFLYLFFFGHFFSQNFGSVEDVKSFKQSEKIDKMTKPELLKVINQLEKFKTKEQYKNTDNLNKIIILSTLADCYDFVQNERMQDKYNKEIISLYEKSTELMVNNKTDDWDTYYSNALMQYANSLCKKTQDLKSISTILYKLKKVVMKEKKESASLNYYALEGNIFYQAKLFKESVKSYQKAIAFYKKSSYRGKIPNYHETILNNISNSVLDLVLNNDNLKKEEKLKYLSIIDSNTKEIESLHYQEANMLRTYFAQAYSEYLKEDYQNAERFIEKSLKQKKEGRFIITEDYVFAKMVKVMILIKRKKYDLIPNLKYEIEESKPFKDIISVDSNFKNNLAQYYKVVSEYEKDRNNFREAYRIKVKEIEIIKQDRNEKLNVQFRELEKKYNISKKNEQIAELNVKKKNLTITLIFLWNLIMISTVFIFFYIRKKKRQSQKLAQHLKNITENEIHKIHYAKQAAVNELKKTFSLQLHTDIGSSLIATANFLKVKRKLEPDVKALKLWESLEKELQKIYAIIRNESHKIYESCRNSDFLEELEKSIQLIFVNSKIINLQTQFDLNTQIELFPETKVFILMMIKEGCTNIIKYSTAQNVFIKINNDENFIYIEVKDDGKKKFFSDKRKQGIGLQTLKETIENLNGKFSISKTESGFSINANMPYSLK</sequence>
<feature type="coiled-coil region" evidence="1">
    <location>
        <begin position="379"/>
        <end position="454"/>
    </location>
</feature>
<dbReference type="RefSeq" id="WP_116096096.1">
    <property type="nucleotide sequence ID" value="NZ_QNVU01000002.1"/>
</dbReference>
<dbReference type="EMBL" id="QNVU01000002">
    <property type="protein sequence ID" value="REC52837.1"/>
    <property type="molecule type" value="Genomic_DNA"/>
</dbReference>
<gene>
    <name evidence="3" type="ORF">DRF68_01380</name>
</gene>
<comment type="caution">
    <text evidence="3">The sequence shown here is derived from an EMBL/GenBank/DDBJ whole genome shotgun (WGS) entry which is preliminary data.</text>
</comment>
<dbReference type="Gene3D" id="3.30.565.10">
    <property type="entry name" value="Histidine kinase-like ATPase, C-terminal domain"/>
    <property type="match status" value="1"/>
</dbReference>
<reference evidence="3 4" key="1">
    <citation type="journal article" date="2004" name="Emerg. Infect. Dis.">
        <title>Amoebae-resisting bacteria isolated from human nasal swabs by amoebal coculture.</title>
        <authorList>
            <person name="Greub G."/>
            <person name="La Scola B."/>
            <person name="Raoult D."/>
        </authorList>
    </citation>
    <scope>NUCLEOTIDE SEQUENCE [LARGE SCALE GENOMIC DNA]</scope>
    <source>
        <strain evidence="3 4">CCUG 51329</strain>
    </source>
</reference>
<name>A0A3D9BHB7_9FLAO</name>
<keyword evidence="1" id="KW-0175">Coiled coil</keyword>
<dbReference type="AlphaFoldDB" id="A0A3D9BHB7"/>
<evidence type="ECO:0000256" key="1">
    <source>
        <dbReference type="SAM" id="Coils"/>
    </source>
</evidence>
<protein>
    <recommendedName>
        <fullName evidence="5">Histidine kinase domain-containing protein</fullName>
    </recommendedName>
</protein>
<evidence type="ECO:0008006" key="5">
    <source>
        <dbReference type="Google" id="ProtNLM"/>
    </source>
</evidence>
<accession>A0A3D9BHB7</accession>
<keyword evidence="2" id="KW-0812">Transmembrane</keyword>
<evidence type="ECO:0000313" key="4">
    <source>
        <dbReference type="Proteomes" id="UP000256924"/>
    </source>
</evidence>
<proteinExistence type="predicted"/>
<organism evidence="3 4">
    <name type="scientific">Candidatus Chryseobacterium massiliense</name>
    <dbReference type="NCBI Taxonomy" id="204089"/>
    <lineage>
        <taxon>Bacteria</taxon>
        <taxon>Pseudomonadati</taxon>
        <taxon>Bacteroidota</taxon>
        <taxon>Flavobacteriia</taxon>
        <taxon>Flavobacteriales</taxon>
        <taxon>Weeksellaceae</taxon>
        <taxon>Chryseobacterium group</taxon>
        <taxon>Chryseobacterium</taxon>
    </lineage>
</organism>
<evidence type="ECO:0000256" key="2">
    <source>
        <dbReference type="SAM" id="Phobius"/>
    </source>
</evidence>
<dbReference type="SUPFAM" id="SSF55874">
    <property type="entry name" value="ATPase domain of HSP90 chaperone/DNA topoisomerase II/histidine kinase"/>
    <property type="match status" value="1"/>
</dbReference>